<dbReference type="RefSeq" id="WP_342627017.1">
    <property type="nucleotide sequence ID" value="NZ_CP152276.1"/>
</dbReference>
<name>A0ABZ3D0E1_9PROT</name>
<dbReference type="EMBL" id="CP152276">
    <property type="protein sequence ID" value="XAE41006.1"/>
    <property type="molecule type" value="Genomic_DNA"/>
</dbReference>
<gene>
    <name evidence="3" type="ORF">AAC691_11750</name>
</gene>
<feature type="signal peptide" evidence="2">
    <location>
        <begin position="1"/>
        <end position="35"/>
    </location>
</feature>
<evidence type="ECO:0000313" key="4">
    <source>
        <dbReference type="Proteomes" id="UP001449795"/>
    </source>
</evidence>
<feature type="chain" id="PRO_5045585638" description="OmpA-like domain-containing protein" evidence="2">
    <location>
        <begin position="36"/>
        <end position="278"/>
    </location>
</feature>
<dbReference type="SUPFAM" id="SSF103088">
    <property type="entry name" value="OmpA-like"/>
    <property type="match status" value="1"/>
</dbReference>
<sequence length="278" mass="27570">MPHTVRRPFASALAAPCILAALTAGPVVPASVARAQVVTNDTALSTLGAAHGTTTHKAAAAAGHSGHAARPPARRAAPARTEPAGGKAASGSAAGHVPPAPTIPAAPPPPPIIRPPVVDVPLHPPPPPPPTPVVADAKGVATDLPGGLRLTFAAGSADMNAAMIDRVKQFAAGLLRTPDARAEVDATASGSPDDVSTPRRVSLERGLAIRSILVHAGVATTRIYVRAIGLPSPGVASGGVTSLGAANETVPDHVDVTRSDMVASTSKPPAPSEPHPAP</sequence>
<evidence type="ECO:0000256" key="2">
    <source>
        <dbReference type="SAM" id="SignalP"/>
    </source>
</evidence>
<feature type="compositionally biased region" description="Pro residues" evidence="1">
    <location>
        <begin position="268"/>
        <end position="278"/>
    </location>
</feature>
<feature type="region of interest" description="Disordered" evidence="1">
    <location>
        <begin position="54"/>
        <end position="131"/>
    </location>
</feature>
<keyword evidence="2" id="KW-0732">Signal</keyword>
<reference evidence="3 4" key="1">
    <citation type="submission" date="2024-04" db="EMBL/GenBank/DDBJ databases">
        <title>Complete genome sequence of Nguyenibacter vanlangesis HBCM-1154, a strain capable of nitrogen fixation, IAA production, and phosphorus solubilization isolated from sugarcane soil.</title>
        <authorList>
            <person name="MY HANH P."/>
        </authorList>
    </citation>
    <scope>NUCLEOTIDE SEQUENCE [LARGE SCALE GENOMIC DNA]</scope>
    <source>
        <strain evidence="3 4">HBCM 1154</strain>
    </source>
</reference>
<feature type="compositionally biased region" description="Low complexity" evidence="1">
    <location>
        <begin position="54"/>
        <end position="97"/>
    </location>
</feature>
<protein>
    <recommendedName>
        <fullName evidence="5">OmpA-like domain-containing protein</fullName>
    </recommendedName>
</protein>
<organism evidence="3 4">
    <name type="scientific">Nguyenibacter vanlangensis</name>
    <dbReference type="NCBI Taxonomy" id="1216886"/>
    <lineage>
        <taxon>Bacteria</taxon>
        <taxon>Pseudomonadati</taxon>
        <taxon>Pseudomonadota</taxon>
        <taxon>Alphaproteobacteria</taxon>
        <taxon>Acetobacterales</taxon>
        <taxon>Acetobacteraceae</taxon>
        <taxon>Nguyenibacter</taxon>
    </lineage>
</organism>
<evidence type="ECO:0000313" key="3">
    <source>
        <dbReference type="EMBL" id="XAE41006.1"/>
    </source>
</evidence>
<accession>A0ABZ3D0E1</accession>
<keyword evidence="4" id="KW-1185">Reference proteome</keyword>
<evidence type="ECO:0000256" key="1">
    <source>
        <dbReference type="SAM" id="MobiDB-lite"/>
    </source>
</evidence>
<dbReference type="Gene3D" id="3.30.1330.60">
    <property type="entry name" value="OmpA-like domain"/>
    <property type="match status" value="1"/>
</dbReference>
<dbReference type="InterPro" id="IPR036737">
    <property type="entry name" value="OmpA-like_sf"/>
</dbReference>
<feature type="compositionally biased region" description="Pro residues" evidence="1">
    <location>
        <begin position="122"/>
        <end position="131"/>
    </location>
</feature>
<feature type="compositionally biased region" description="Pro residues" evidence="1">
    <location>
        <begin position="98"/>
        <end position="114"/>
    </location>
</feature>
<proteinExistence type="predicted"/>
<feature type="region of interest" description="Disordered" evidence="1">
    <location>
        <begin position="259"/>
        <end position="278"/>
    </location>
</feature>
<dbReference type="Proteomes" id="UP001449795">
    <property type="component" value="Chromosome"/>
</dbReference>
<evidence type="ECO:0008006" key="5">
    <source>
        <dbReference type="Google" id="ProtNLM"/>
    </source>
</evidence>